<sequence>MMKLKTSTLLALSAAVFAIVPFSSSAREYQWQVVKDGLNKPTGIDAVWNGVVAFTQLPTPGVGGGENTVSLLNLASGNVTDLSVGEPEPLNIAVGNGGDIYWTCRTANVILKYNPEYGKMVFLGDEELMSPTGIDVASNGDVLFTEVPNPGVFDGNLVSVSNGMTTTTVSDFEPDPTDIVIAKNGYSYWTCKTAGVIVSRSPAGVVEVMLTGLNSPTGIALNGDGSRLFFTEVPTPGVSGANGGTNTVMEYDLQTGELSLVAAGFPYPADITVAPNGLVYWTCQTAGVIVRGWVKK</sequence>
<dbReference type="SUPFAM" id="SSF63825">
    <property type="entry name" value="YWTD domain"/>
    <property type="match status" value="1"/>
</dbReference>
<gene>
    <name evidence="2" type="ORF">IEN85_04805</name>
</gene>
<protein>
    <recommendedName>
        <fullName evidence="4">SMP-30/Gluconolactonase/LRE-like region domain-containing protein</fullName>
    </recommendedName>
</protein>
<evidence type="ECO:0000313" key="3">
    <source>
        <dbReference type="Proteomes" id="UP000622317"/>
    </source>
</evidence>
<dbReference type="AlphaFoldDB" id="A0A927IGW3"/>
<comment type="caution">
    <text evidence="2">The sequence shown here is derived from an EMBL/GenBank/DDBJ whole genome shotgun (WGS) entry which is preliminary data.</text>
</comment>
<proteinExistence type="predicted"/>
<evidence type="ECO:0000256" key="1">
    <source>
        <dbReference type="SAM" id="SignalP"/>
    </source>
</evidence>
<accession>A0A927IGW3</accession>
<keyword evidence="1" id="KW-0732">Signal</keyword>
<evidence type="ECO:0000313" key="2">
    <source>
        <dbReference type="EMBL" id="MBD5778800.1"/>
    </source>
</evidence>
<reference evidence="2" key="1">
    <citation type="submission" date="2020-09" db="EMBL/GenBank/DDBJ databases">
        <title>Pelagicoccus enzymogenes sp. nov. with an EPS production, isolated from marine sediment.</title>
        <authorList>
            <person name="Feng X."/>
        </authorList>
    </citation>
    <scope>NUCLEOTIDE SEQUENCE</scope>
    <source>
        <strain evidence="2">NFK12</strain>
    </source>
</reference>
<dbReference type="Proteomes" id="UP000622317">
    <property type="component" value="Unassembled WGS sequence"/>
</dbReference>
<dbReference type="RefSeq" id="WP_191615928.1">
    <property type="nucleotide sequence ID" value="NZ_JACYFG010000006.1"/>
</dbReference>
<keyword evidence="3" id="KW-1185">Reference proteome</keyword>
<dbReference type="InterPro" id="IPR015943">
    <property type="entry name" value="WD40/YVTN_repeat-like_dom_sf"/>
</dbReference>
<organism evidence="2 3">
    <name type="scientific">Pelagicoccus enzymogenes</name>
    <dbReference type="NCBI Taxonomy" id="2773457"/>
    <lineage>
        <taxon>Bacteria</taxon>
        <taxon>Pseudomonadati</taxon>
        <taxon>Verrucomicrobiota</taxon>
        <taxon>Opitutia</taxon>
        <taxon>Puniceicoccales</taxon>
        <taxon>Pelagicoccaceae</taxon>
        <taxon>Pelagicoccus</taxon>
    </lineage>
</organism>
<feature type="signal peptide" evidence="1">
    <location>
        <begin position="1"/>
        <end position="26"/>
    </location>
</feature>
<name>A0A927IGW3_9BACT</name>
<dbReference type="EMBL" id="JACYFG010000006">
    <property type="protein sequence ID" value="MBD5778800.1"/>
    <property type="molecule type" value="Genomic_DNA"/>
</dbReference>
<evidence type="ECO:0008006" key="4">
    <source>
        <dbReference type="Google" id="ProtNLM"/>
    </source>
</evidence>
<dbReference type="Gene3D" id="2.130.10.10">
    <property type="entry name" value="YVTN repeat-like/Quinoprotein amine dehydrogenase"/>
    <property type="match status" value="1"/>
</dbReference>
<dbReference type="Gene3D" id="2.120.10.30">
    <property type="entry name" value="TolB, C-terminal domain"/>
    <property type="match status" value="1"/>
</dbReference>
<feature type="chain" id="PRO_5037599684" description="SMP-30/Gluconolactonase/LRE-like region domain-containing protein" evidence="1">
    <location>
        <begin position="27"/>
        <end position="296"/>
    </location>
</feature>
<dbReference type="InterPro" id="IPR011042">
    <property type="entry name" value="6-blade_b-propeller_TolB-like"/>
</dbReference>